<protein>
    <recommendedName>
        <fullName evidence="3">Xylanolytic transcriptional activator regulatory domain-containing protein</fullName>
    </recommendedName>
</protein>
<dbReference type="InterPro" id="IPR007219">
    <property type="entry name" value="XnlR_reg_dom"/>
</dbReference>
<accession>A0A8H4REY7</accession>
<keyword evidence="5" id="KW-1185">Reference proteome</keyword>
<dbReference type="Gene3D" id="3.40.50.720">
    <property type="entry name" value="NAD(P)-binding Rossmann-like Domain"/>
    <property type="match status" value="2"/>
</dbReference>
<evidence type="ECO:0000256" key="2">
    <source>
        <dbReference type="ARBA" id="ARBA00023242"/>
    </source>
</evidence>
<dbReference type="OrthoDB" id="542013at2759"/>
<dbReference type="PANTHER" id="PTHR43157:SF31">
    <property type="entry name" value="PHOSPHATIDYLINOSITOL-GLYCAN BIOSYNTHESIS CLASS F PROTEIN"/>
    <property type="match status" value="1"/>
</dbReference>
<dbReference type="InterPro" id="IPR036291">
    <property type="entry name" value="NAD(P)-bd_dom_sf"/>
</dbReference>
<dbReference type="GO" id="GO:0016491">
    <property type="term" value="F:oxidoreductase activity"/>
    <property type="evidence" value="ECO:0007669"/>
    <property type="project" value="UniProtKB-KW"/>
</dbReference>
<reference evidence="4 5" key="1">
    <citation type="submission" date="2020-03" db="EMBL/GenBank/DDBJ databases">
        <title>Draft Genome Sequence of Cudoniella acicularis.</title>
        <authorList>
            <person name="Buettner E."/>
            <person name="Kellner H."/>
        </authorList>
    </citation>
    <scope>NUCLEOTIDE SEQUENCE [LARGE SCALE GENOMIC DNA]</scope>
    <source>
        <strain evidence="4 5">DSM 108380</strain>
    </source>
</reference>
<dbReference type="Proteomes" id="UP000566819">
    <property type="component" value="Unassembled WGS sequence"/>
</dbReference>
<keyword evidence="1" id="KW-0560">Oxidoreductase</keyword>
<keyword evidence="2" id="KW-0539">Nucleus</keyword>
<comment type="caution">
    <text evidence="4">The sequence shown here is derived from an EMBL/GenBank/DDBJ whole genome shotgun (WGS) entry which is preliminary data.</text>
</comment>
<dbReference type="GO" id="GO:0008270">
    <property type="term" value="F:zinc ion binding"/>
    <property type="evidence" value="ECO:0007669"/>
    <property type="project" value="InterPro"/>
</dbReference>
<evidence type="ECO:0000259" key="3">
    <source>
        <dbReference type="SMART" id="SM00906"/>
    </source>
</evidence>
<dbReference type="CDD" id="cd12148">
    <property type="entry name" value="fungal_TF_MHR"/>
    <property type="match status" value="1"/>
</dbReference>
<evidence type="ECO:0000256" key="1">
    <source>
        <dbReference type="ARBA" id="ARBA00023002"/>
    </source>
</evidence>
<feature type="domain" description="Xylanolytic transcriptional activator regulatory" evidence="3">
    <location>
        <begin position="247"/>
        <end position="320"/>
    </location>
</feature>
<sequence>MASSIGIHEHSTGFQIWTVGRFYRANSGIRLEAARQCVKLEADKLILAVRSISKGKAARTDILKSLSSSKYDVEVWMLDLESFDSVLAFGKRATDLPRLDVAILNAGVFKFDWIHMWTPFKEQKAENILEGLNKEEFFKDSMDRYSVTKLLNVFWIRQLASCVSEEEIVINFFNPGSVGSGLHRDNKMLSMYDKIIGRTLEEGSRLLMDAAVVKGVETDGKYMKFRPYSTAYLAIFTANNSGDAKAASNILNEAVKEAQDIDLFLEERWVEFSDFERERRRRAAWSIYVWDRFFCTFLGRFPLVPKNHFETLLPSETPYTIWEEQKSPTAVIDVILHIKSCQFMQMFISAPSQKAERFDPVTVSKYAQKFQTEFIDLLPPAFGLKDPDTTTEASTVLGISLLTNMRMMKDNKNLEPEILKIEPELRPQGSSSFQKGLELLELLSERSPLARRGVGILRKIKTQISVEVKDGENTAKSACQSIEQVEGPKQEDVINTTSFEGHGFLEARFDSRVTFHPL</sequence>
<organism evidence="4 5">
    <name type="scientific">Cudoniella acicularis</name>
    <dbReference type="NCBI Taxonomy" id="354080"/>
    <lineage>
        <taxon>Eukaryota</taxon>
        <taxon>Fungi</taxon>
        <taxon>Dikarya</taxon>
        <taxon>Ascomycota</taxon>
        <taxon>Pezizomycotina</taxon>
        <taxon>Leotiomycetes</taxon>
        <taxon>Helotiales</taxon>
        <taxon>Tricladiaceae</taxon>
        <taxon>Cudoniella</taxon>
    </lineage>
</organism>
<proteinExistence type="predicted"/>
<dbReference type="AlphaFoldDB" id="A0A8H4REY7"/>
<dbReference type="SUPFAM" id="SSF51735">
    <property type="entry name" value="NAD(P)-binding Rossmann-fold domains"/>
    <property type="match status" value="1"/>
</dbReference>
<name>A0A8H4REY7_9HELO</name>
<evidence type="ECO:0000313" key="5">
    <source>
        <dbReference type="Proteomes" id="UP000566819"/>
    </source>
</evidence>
<dbReference type="GO" id="GO:0006351">
    <property type="term" value="P:DNA-templated transcription"/>
    <property type="evidence" value="ECO:0007669"/>
    <property type="project" value="InterPro"/>
</dbReference>
<dbReference type="Pfam" id="PF04082">
    <property type="entry name" value="Fungal_trans"/>
    <property type="match status" value="1"/>
</dbReference>
<dbReference type="EMBL" id="JAAMPI010000752">
    <property type="protein sequence ID" value="KAF4628865.1"/>
    <property type="molecule type" value="Genomic_DNA"/>
</dbReference>
<dbReference type="SMART" id="SM00906">
    <property type="entry name" value="Fungal_trans"/>
    <property type="match status" value="1"/>
</dbReference>
<evidence type="ECO:0000313" key="4">
    <source>
        <dbReference type="EMBL" id="KAF4628865.1"/>
    </source>
</evidence>
<dbReference type="GO" id="GO:0003677">
    <property type="term" value="F:DNA binding"/>
    <property type="evidence" value="ECO:0007669"/>
    <property type="project" value="InterPro"/>
</dbReference>
<gene>
    <name evidence="4" type="ORF">G7Y89_g9290</name>
</gene>
<dbReference type="PANTHER" id="PTHR43157">
    <property type="entry name" value="PHOSPHATIDYLINOSITOL-GLYCAN BIOSYNTHESIS CLASS F PROTEIN-RELATED"/>
    <property type="match status" value="1"/>
</dbReference>